<comment type="function">
    <text evidence="12">Flavin transferase that catalyzes the transfer of the FMN moiety of FAD and its covalent binding to the hydroxyl group of a threonine residue in a target flavoprotein.</text>
</comment>
<evidence type="ECO:0000256" key="4">
    <source>
        <dbReference type="ARBA" id="ARBA00022630"/>
    </source>
</evidence>
<evidence type="ECO:0000256" key="1">
    <source>
        <dbReference type="ARBA" id="ARBA00001946"/>
    </source>
</evidence>
<dbReference type="SUPFAM" id="SSF143631">
    <property type="entry name" value="ApbE-like"/>
    <property type="match status" value="1"/>
</dbReference>
<dbReference type="Pfam" id="PF02424">
    <property type="entry name" value="ApbE"/>
    <property type="match status" value="1"/>
</dbReference>
<evidence type="ECO:0000256" key="11">
    <source>
        <dbReference type="PIRNR" id="PIRNR006268"/>
    </source>
</evidence>
<keyword evidence="12" id="KW-0449">Lipoprotein</keyword>
<comment type="caution">
    <text evidence="13">The sequence shown here is derived from an EMBL/GenBank/DDBJ whole genome shotgun (WGS) entry which is preliminary data.</text>
</comment>
<evidence type="ECO:0000313" key="13">
    <source>
        <dbReference type="EMBL" id="MEQ2561709.1"/>
    </source>
</evidence>
<name>A0ABV1HHC0_9FIRM</name>
<dbReference type="Proteomes" id="UP001437460">
    <property type="component" value="Unassembled WGS sequence"/>
</dbReference>
<comment type="cofactor">
    <cofactor evidence="1 12">
        <name>Mg(2+)</name>
        <dbReference type="ChEBI" id="CHEBI:18420"/>
    </cofactor>
</comment>
<protein>
    <recommendedName>
        <fullName evidence="3 11">FAD:protein FMN transferase</fullName>
        <ecNumber evidence="2 11">2.7.1.180</ecNumber>
    </recommendedName>
    <alternativeName>
        <fullName evidence="9 11">Flavin transferase</fullName>
    </alternativeName>
</protein>
<dbReference type="EC" id="2.7.1.180" evidence="2 11"/>
<feature type="chain" id="PRO_5044967213" description="FAD:protein FMN transferase" evidence="12">
    <location>
        <begin position="22"/>
        <end position="348"/>
    </location>
</feature>
<comment type="catalytic activity">
    <reaction evidence="10 11 12">
        <text>L-threonyl-[protein] + FAD = FMN-L-threonyl-[protein] + AMP + H(+)</text>
        <dbReference type="Rhea" id="RHEA:36847"/>
        <dbReference type="Rhea" id="RHEA-COMP:11060"/>
        <dbReference type="Rhea" id="RHEA-COMP:11061"/>
        <dbReference type="ChEBI" id="CHEBI:15378"/>
        <dbReference type="ChEBI" id="CHEBI:30013"/>
        <dbReference type="ChEBI" id="CHEBI:57692"/>
        <dbReference type="ChEBI" id="CHEBI:74257"/>
        <dbReference type="ChEBI" id="CHEBI:456215"/>
        <dbReference type="EC" id="2.7.1.180"/>
    </reaction>
</comment>
<evidence type="ECO:0000256" key="7">
    <source>
        <dbReference type="ARBA" id="ARBA00022827"/>
    </source>
</evidence>
<evidence type="ECO:0000256" key="8">
    <source>
        <dbReference type="ARBA" id="ARBA00022842"/>
    </source>
</evidence>
<evidence type="ECO:0000256" key="5">
    <source>
        <dbReference type="ARBA" id="ARBA00022679"/>
    </source>
</evidence>
<evidence type="ECO:0000313" key="14">
    <source>
        <dbReference type="Proteomes" id="UP001437460"/>
    </source>
</evidence>
<evidence type="ECO:0000256" key="6">
    <source>
        <dbReference type="ARBA" id="ARBA00022723"/>
    </source>
</evidence>
<reference evidence="13 14" key="1">
    <citation type="submission" date="2024-03" db="EMBL/GenBank/DDBJ databases">
        <title>Human intestinal bacterial collection.</title>
        <authorList>
            <person name="Pauvert C."/>
            <person name="Hitch T.C.A."/>
            <person name="Clavel T."/>
        </authorList>
    </citation>
    <scope>NUCLEOTIDE SEQUENCE [LARGE SCALE GENOMIC DNA]</scope>
    <source>
        <strain evidence="13 14">CLA-AP-H27</strain>
    </source>
</reference>
<evidence type="ECO:0000256" key="3">
    <source>
        <dbReference type="ARBA" id="ARBA00016337"/>
    </source>
</evidence>
<evidence type="ECO:0000256" key="10">
    <source>
        <dbReference type="ARBA" id="ARBA00048540"/>
    </source>
</evidence>
<dbReference type="PIRSF" id="PIRSF006268">
    <property type="entry name" value="ApbE"/>
    <property type="match status" value="1"/>
</dbReference>
<keyword evidence="5 11" id="KW-0808">Transferase</keyword>
<comment type="similarity">
    <text evidence="11 12">Belongs to the ApbE family.</text>
</comment>
<evidence type="ECO:0000256" key="12">
    <source>
        <dbReference type="RuleBase" id="RU363002"/>
    </source>
</evidence>
<dbReference type="GO" id="GO:0016740">
    <property type="term" value="F:transferase activity"/>
    <property type="evidence" value="ECO:0007669"/>
    <property type="project" value="UniProtKB-KW"/>
</dbReference>
<keyword evidence="12" id="KW-0997">Cell inner membrane</keyword>
<dbReference type="Gene3D" id="3.10.520.10">
    <property type="entry name" value="ApbE-like domains"/>
    <property type="match status" value="1"/>
</dbReference>
<dbReference type="InterPro" id="IPR003374">
    <property type="entry name" value="ApbE-like_sf"/>
</dbReference>
<dbReference type="PANTHER" id="PTHR30040">
    <property type="entry name" value="THIAMINE BIOSYNTHESIS LIPOPROTEIN APBE"/>
    <property type="match status" value="1"/>
</dbReference>
<keyword evidence="12" id="KW-0732">Signal</keyword>
<proteinExistence type="inferred from homology"/>
<dbReference type="EMBL" id="JBBMFJ010000001">
    <property type="protein sequence ID" value="MEQ2561709.1"/>
    <property type="molecule type" value="Genomic_DNA"/>
</dbReference>
<accession>A0ABV1HHC0</accession>
<keyword evidence="14" id="KW-1185">Reference proteome</keyword>
<gene>
    <name evidence="13" type="ORF">WMO41_00710</name>
</gene>
<dbReference type="PANTHER" id="PTHR30040:SF2">
    <property type="entry name" value="FAD:PROTEIN FMN TRANSFERASE"/>
    <property type="match status" value="1"/>
</dbReference>
<keyword evidence="7 11" id="KW-0274">FAD</keyword>
<keyword evidence="4 11" id="KW-0285">Flavoprotein</keyword>
<keyword evidence="6 11" id="KW-0479">Metal-binding</keyword>
<dbReference type="RefSeq" id="WP_349228155.1">
    <property type="nucleotide sequence ID" value="NZ_JBBMFJ010000001.1"/>
</dbReference>
<dbReference type="InterPro" id="IPR024932">
    <property type="entry name" value="ApbE"/>
</dbReference>
<keyword evidence="8 11" id="KW-0460">Magnesium</keyword>
<sequence length="348" mass="38214">MKIKKAIFLTAASAFLLSGCAGNNPKLTAYDAQYLDYFDTITSITICAESEEQFQEYKSLAEDTMEKYHELFDIYDNYDGVNNIKTINDNAGIAPVTVDPEIIHLLEFSRQEYEETGGKVNVAMGSVLSVWHDYREVGMENPSRAQVPGQQELQNAAEHVNLDQVQIDEQASTVYLPDEAMSLDVGAIAKGYATKRLAETLKEAGVTSALLSLGGNVETIGTKADGKPWRVGVQNPDTSAAKAYLHVLKLTDTCLVTSGTYQRYYEVDGVRYHHIIDPDTLMPENTYDSVTILCSDSARADALSTAVFNMDPETGMAFVEAQDGVEALWVYPDGTEKQSSGFGAYVDQ</sequence>
<dbReference type="PROSITE" id="PS51257">
    <property type="entry name" value="PROKAR_LIPOPROTEIN"/>
    <property type="match status" value="1"/>
</dbReference>
<comment type="subcellular location">
    <subcellularLocation>
        <location evidence="12">Cell inner membrane</location>
        <topology evidence="12">Lipid-anchor</topology>
        <orientation evidence="12">Periplasmic side</orientation>
    </subcellularLocation>
</comment>
<keyword evidence="12" id="KW-0472">Membrane</keyword>
<feature type="signal peptide" evidence="12">
    <location>
        <begin position="1"/>
        <end position="21"/>
    </location>
</feature>
<organism evidence="13 14">
    <name type="scientific">Ventrimonas faecis</name>
    <dbReference type="NCBI Taxonomy" id="3133170"/>
    <lineage>
        <taxon>Bacteria</taxon>
        <taxon>Bacillati</taxon>
        <taxon>Bacillota</taxon>
        <taxon>Clostridia</taxon>
        <taxon>Lachnospirales</taxon>
        <taxon>Lachnospiraceae</taxon>
        <taxon>Ventrimonas</taxon>
    </lineage>
</organism>
<evidence type="ECO:0000256" key="9">
    <source>
        <dbReference type="ARBA" id="ARBA00031306"/>
    </source>
</evidence>
<keyword evidence="12" id="KW-1003">Cell membrane</keyword>
<evidence type="ECO:0000256" key="2">
    <source>
        <dbReference type="ARBA" id="ARBA00011955"/>
    </source>
</evidence>